<reference evidence="1" key="1">
    <citation type="submission" date="2019-08" db="EMBL/GenBank/DDBJ databases">
        <authorList>
            <person name="Kucharzyk K."/>
            <person name="Murdoch R.W."/>
            <person name="Higgins S."/>
            <person name="Loffler F."/>
        </authorList>
    </citation>
    <scope>NUCLEOTIDE SEQUENCE</scope>
</reference>
<name>A0A645CNP6_9ZZZZ</name>
<dbReference type="AlphaFoldDB" id="A0A645CNP6"/>
<comment type="caution">
    <text evidence="1">The sequence shown here is derived from an EMBL/GenBank/DDBJ whole genome shotgun (WGS) entry which is preliminary data.</text>
</comment>
<dbReference type="EMBL" id="VSSQ01028790">
    <property type="protein sequence ID" value="MPM78656.1"/>
    <property type="molecule type" value="Genomic_DNA"/>
</dbReference>
<proteinExistence type="predicted"/>
<organism evidence="1">
    <name type="scientific">bioreactor metagenome</name>
    <dbReference type="NCBI Taxonomy" id="1076179"/>
    <lineage>
        <taxon>unclassified sequences</taxon>
        <taxon>metagenomes</taxon>
        <taxon>ecological metagenomes</taxon>
    </lineage>
</organism>
<gene>
    <name evidence="1" type="ORF">SDC9_125667</name>
</gene>
<evidence type="ECO:0000313" key="1">
    <source>
        <dbReference type="EMBL" id="MPM78656.1"/>
    </source>
</evidence>
<protein>
    <submittedName>
        <fullName evidence="1">Uncharacterized protein</fullName>
    </submittedName>
</protein>
<accession>A0A645CNP6</accession>
<sequence>MLRGIFLIERLAQFDFSASNITALEQRFAEQEACFWVIRVLLNGIFQLNDGSVAIVFGQVVLA</sequence>